<dbReference type="InterPro" id="IPR036388">
    <property type="entry name" value="WH-like_DNA-bd_sf"/>
</dbReference>
<evidence type="ECO:0000313" key="6">
    <source>
        <dbReference type="EMBL" id="MPL96365.1"/>
    </source>
</evidence>
<keyword evidence="3" id="KW-0238">DNA-binding</keyword>
<protein>
    <submittedName>
        <fullName evidence="6">HTH-type transcriptional activator CmpR</fullName>
    </submittedName>
</protein>
<accession>A0A644VY18</accession>
<dbReference type="EMBL" id="VSSQ01000506">
    <property type="protein sequence ID" value="MPL96365.1"/>
    <property type="molecule type" value="Genomic_DNA"/>
</dbReference>
<comment type="caution">
    <text evidence="6">The sequence shown here is derived from an EMBL/GenBank/DDBJ whole genome shotgun (WGS) entry which is preliminary data.</text>
</comment>
<reference evidence="6" key="1">
    <citation type="submission" date="2019-08" db="EMBL/GenBank/DDBJ databases">
        <authorList>
            <person name="Kucharzyk K."/>
            <person name="Murdoch R.W."/>
            <person name="Higgins S."/>
            <person name="Loffler F."/>
        </authorList>
    </citation>
    <scope>NUCLEOTIDE SEQUENCE</scope>
</reference>
<dbReference type="GO" id="GO:0000976">
    <property type="term" value="F:transcription cis-regulatory region binding"/>
    <property type="evidence" value="ECO:0007669"/>
    <property type="project" value="TreeGrafter"/>
</dbReference>
<gene>
    <name evidence="6" type="primary">cmpR_6</name>
    <name evidence="6" type="ORF">SDC9_42543</name>
</gene>
<dbReference type="AlphaFoldDB" id="A0A644VY18"/>
<feature type="domain" description="HTH lysR-type" evidence="5">
    <location>
        <begin position="1"/>
        <end position="58"/>
    </location>
</feature>
<dbReference type="InterPro" id="IPR000847">
    <property type="entry name" value="LysR_HTH_N"/>
</dbReference>
<dbReference type="Pfam" id="PF00126">
    <property type="entry name" value="HTH_1"/>
    <property type="match status" value="1"/>
</dbReference>
<dbReference type="PANTHER" id="PTHR30126:SF64">
    <property type="entry name" value="HTH-TYPE TRANSCRIPTIONAL REGULATOR CITR"/>
    <property type="match status" value="1"/>
</dbReference>
<evidence type="ECO:0000256" key="3">
    <source>
        <dbReference type="ARBA" id="ARBA00023125"/>
    </source>
</evidence>
<dbReference type="PROSITE" id="PS50931">
    <property type="entry name" value="HTH_LYSR"/>
    <property type="match status" value="1"/>
</dbReference>
<dbReference type="GO" id="GO:0003700">
    <property type="term" value="F:DNA-binding transcription factor activity"/>
    <property type="evidence" value="ECO:0007669"/>
    <property type="project" value="InterPro"/>
</dbReference>
<dbReference type="FunFam" id="1.10.10.10:FF:000001">
    <property type="entry name" value="LysR family transcriptional regulator"/>
    <property type="match status" value="1"/>
</dbReference>
<dbReference type="PANTHER" id="PTHR30126">
    <property type="entry name" value="HTH-TYPE TRANSCRIPTIONAL REGULATOR"/>
    <property type="match status" value="1"/>
</dbReference>
<dbReference type="Pfam" id="PF03466">
    <property type="entry name" value="LysR_substrate"/>
    <property type="match status" value="1"/>
</dbReference>
<dbReference type="SUPFAM" id="SSF53850">
    <property type="entry name" value="Periplasmic binding protein-like II"/>
    <property type="match status" value="1"/>
</dbReference>
<dbReference type="InterPro" id="IPR005119">
    <property type="entry name" value="LysR_subst-bd"/>
</dbReference>
<comment type="similarity">
    <text evidence="1">Belongs to the LysR transcriptional regulatory family.</text>
</comment>
<dbReference type="SUPFAM" id="SSF46785">
    <property type="entry name" value="Winged helix' DNA-binding domain"/>
    <property type="match status" value="1"/>
</dbReference>
<dbReference type="Gene3D" id="1.10.10.10">
    <property type="entry name" value="Winged helix-like DNA-binding domain superfamily/Winged helix DNA-binding domain"/>
    <property type="match status" value="1"/>
</dbReference>
<proteinExistence type="inferred from homology"/>
<dbReference type="InterPro" id="IPR036390">
    <property type="entry name" value="WH_DNA-bd_sf"/>
</dbReference>
<keyword evidence="2" id="KW-0805">Transcription regulation</keyword>
<sequence>MNIDHLKSFHRVALTGNFSQAARDLFLTQPAVSMQVQSLEHSLGVALFDRSRRKVCLTSEGKVLFEYTQKIFGIVEQIQEEFLRLSALDTGRLVLGASAIMSAYYLPTYLVAFHQRYPGVTIDLAVHNSHVIAEKVYKNEFEIGFCGSSPSHPSLRSQFLHREPLIVVAGSKSELSKNKTPIKAKELAGYPFILREQGTRVTNKVRDWFRTNAKGTEQVPFMTVDNMEVAKQLVINGMGVTALPRYAATLELSSGLLRQVHLENFDLHVDYSLVYLEGQRLSRTTERFLALLFELGVPLPDDILSRLK</sequence>
<evidence type="ECO:0000259" key="5">
    <source>
        <dbReference type="PROSITE" id="PS50931"/>
    </source>
</evidence>
<organism evidence="6">
    <name type="scientific">bioreactor metagenome</name>
    <dbReference type="NCBI Taxonomy" id="1076179"/>
    <lineage>
        <taxon>unclassified sequences</taxon>
        <taxon>metagenomes</taxon>
        <taxon>ecological metagenomes</taxon>
    </lineage>
</organism>
<evidence type="ECO:0000256" key="2">
    <source>
        <dbReference type="ARBA" id="ARBA00023015"/>
    </source>
</evidence>
<evidence type="ECO:0000256" key="1">
    <source>
        <dbReference type="ARBA" id="ARBA00009437"/>
    </source>
</evidence>
<dbReference type="Gene3D" id="3.40.190.290">
    <property type="match status" value="1"/>
</dbReference>
<name>A0A644VY18_9ZZZZ</name>
<keyword evidence="4" id="KW-0804">Transcription</keyword>
<evidence type="ECO:0000256" key="4">
    <source>
        <dbReference type="ARBA" id="ARBA00023163"/>
    </source>
</evidence>
<dbReference type="PRINTS" id="PR00039">
    <property type="entry name" value="HTHLYSR"/>
</dbReference>